<feature type="transmembrane region" description="Helical" evidence="1">
    <location>
        <begin position="20"/>
        <end position="40"/>
    </location>
</feature>
<sequence>MMSNHLFNQQRNPSTHQRGITAVEAAIVAPLFFLLLFVILDGARMIYAYGTVAHAAREGVRYAVVRGAEAGEDLRRAGDAPTTSTKVEAYVTLRARPLKGISVTTTWEQNGNLLDLSAGKVVKVLVEHDFSPVTPFLPNLTLSSTSSTVIYF</sequence>
<evidence type="ECO:0000313" key="3">
    <source>
        <dbReference type="EMBL" id="ACJ27250.1"/>
    </source>
</evidence>
<evidence type="ECO:0000313" key="4">
    <source>
        <dbReference type="Proteomes" id="UP000000753"/>
    </source>
</evidence>
<dbReference type="STRING" id="225849.swp_0418"/>
<accession>B8CHX4</accession>
<evidence type="ECO:0000256" key="1">
    <source>
        <dbReference type="SAM" id="Phobius"/>
    </source>
</evidence>
<dbReference type="AlphaFoldDB" id="B8CHX4"/>
<protein>
    <submittedName>
        <fullName evidence="3">TadE-like protein</fullName>
    </submittedName>
</protein>
<dbReference type="KEGG" id="swp:swp_0418"/>
<dbReference type="RefSeq" id="WP_020910632.1">
    <property type="nucleotide sequence ID" value="NC_011566.1"/>
</dbReference>
<dbReference type="EMBL" id="CP000472">
    <property type="protein sequence ID" value="ACJ27250.1"/>
    <property type="molecule type" value="Genomic_DNA"/>
</dbReference>
<keyword evidence="1" id="KW-0812">Transmembrane</keyword>
<dbReference type="Proteomes" id="UP000000753">
    <property type="component" value="Chromosome"/>
</dbReference>
<reference evidence="3 4" key="1">
    <citation type="journal article" date="2008" name="PLoS ONE">
        <title>Environmental adaptation: genomic analysis of the piezotolerant and psychrotolerant deep-sea iron reducing bacterium Shewanella piezotolerans WP3.</title>
        <authorList>
            <person name="Wang F."/>
            <person name="Wang J."/>
            <person name="Jian H."/>
            <person name="Zhang B."/>
            <person name="Li S."/>
            <person name="Wang F."/>
            <person name="Zeng X."/>
            <person name="Gao L."/>
            <person name="Bartlett D.H."/>
            <person name="Yu J."/>
            <person name="Hu S."/>
            <person name="Xiao X."/>
        </authorList>
    </citation>
    <scope>NUCLEOTIDE SEQUENCE [LARGE SCALE GENOMIC DNA]</scope>
    <source>
        <strain evidence="4">WP3 / JCM 13877</strain>
    </source>
</reference>
<keyword evidence="1" id="KW-0472">Membrane</keyword>
<dbReference type="HOGENOM" id="CLU_1658358_0_0_6"/>
<organism evidence="3 4">
    <name type="scientific">Shewanella piezotolerans (strain WP3 / JCM 13877)</name>
    <dbReference type="NCBI Taxonomy" id="225849"/>
    <lineage>
        <taxon>Bacteria</taxon>
        <taxon>Pseudomonadati</taxon>
        <taxon>Pseudomonadota</taxon>
        <taxon>Gammaproteobacteria</taxon>
        <taxon>Alteromonadales</taxon>
        <taxon>Shewanellaceae</taxon>
        <taxon>Shewanella</taxon>
    </lineage>
</organism>
<evidence type="ECO:0000259" key="2">
    <source>
        <dbReference type="Pfam" id="PF07811"/>
    </source>
</evidence>
<dbReference type="OrthoDB" id="5397339at2"/>
<dbReference type="Pfam" id="PF07811">
    <property type="entry name" value="TadE"/>
    <property type="match status" value="1"/>
</dbReference>
<proteinExistence type="predicted"/>
<gene>
    <name evidence="3" type="ordered locus">swp_0418</name>
</gene>
<feature type="domain" description="TadE-like" evidence="2">
    <location>
        <begin position="19"/>
        <end position="61"/>
    </location>
</feature>
<dbReference type="InterPro" id="IPR012495">
    <property type="entry name" value="TadE-like_dom"/>
</dbReference>
<name>B8CHX4_SHEPW</name>
<keyword evidence="4" id="KW-1185">Reference proteome</keyword>
<keyword evidence="1" id="KW-1133">Transmembrane helix</keyword>